<feature type="repeat" description="TPR" evidence="3">
    <location>
        <begin position="83"/>
        <end position="116"/>
    </location>
</feature>
<protein>
    <submittedName>
        <fullName evidence="4">Tetratricopeptide TPR_4</fullName>
    </submittedName>
</protein>
<name>E1QYH7_OLSUV</name>
<dbReference type="SMART" id="SM00028">
    <property type="entry name" value="TPR"/>
    <property type="match status" value="4"/>
</dbReference>
<evidence type="ECO:0000256" key="2">
    <source>
        <dbReference type="ARBA" id="ARBA00022803"/>
    </source>
</evidence>
<sequence length="263" mass="28760">MDLSAFYSDLDRLYGEPGTDVKGFLREALRRARLAGDRSAEASVSNELGSVLRLRGDLHESEELYVEVLRMLDELSAEGAEVARALVNLGDVYVAQGRNVAAIDAFDRAEALLGEGHPYEVSAICNNRSSAYRARGRFREARADLRRARHLLERVPNSEGRRATNAVNLAQVLTDEGRLEEAQEVIAGALETYETLGAGRDVHRPHALSTAARIAYLRGGYAAAAALYRKAAEVLRDKLGDAPNVRLLERRAGQMDALDASAK</sequence>
<evidence type="ECO:0000313" key="4">
    <source>
        <dbReference type="EMBL" id="ADK67441.1"/>
    </source>
</evidence>
<organism evidence="4 5">
    <name type="scientific">Olsenella uli (strain ATCC 49627 / DSM 7084 / CCUG 31166 / CIP 109912 / JCM 12494 / LMG 11480 / NCIMB 702895 / VPI D76D-27C)</name>
    <name type="common">Lactobacillus uli</name>
    <dbReference type="NCBI Taxonomy" id="633147"/>
    <lineage>
        <taxon>Bacteria</taxon>
        <taxon>Bacillati</taxon>
        <taxon>Actinomycetota</taxon>
        <taxon>Coriobacteriia</taxon>
        <taxon>Coriobacteriales</taxon>
        <taxon>Atopobiaceae</taxon>
        <taxon>Olsenella</taxon>
    </lineage>
</organism>
<dbReference type="PANTHER" id="PTHR45641">
    <property type="entry name" value="TETRATRICOPEPTIDE REPEAT PROTEIN (AFU_ORTHOLOGUE AFUA_6G03870)"/>
    <property type="match status" value="1"/>
</dbReference>
<dbReference type="Proteomes" id="UP000000333">
    <property type="component" value="Chromosome"/>
</dbReference>
<proteinExistence type="predicted"/>
<dbReference type="GeneID" id="78511782"/>
<dbReference type="eggNOG" id="COG0457">
    <property type="taxonomic scope" value="Bacteria"/>
</dbReference>
<dbReference type="STRING" id="633147.Olsu_0317"/>
<accession>E1QYH7</accession>
<dbReference type="KEGG" id="ols:Olsu_0317"/>
<dbReference type="AlphaFoldDB" id="E1QYH7"/>
<evidence type="ECO:0000256" key="3">
    <source>
        <dbReference type="PROSITE-ProRule" id="PRU00339"/>
    </source>
</evidence>
<dbReference type="EMBL" id="CP002106">
    <property type="protein sequence ID" value="ADK67441.1"/>
    <property type="molecule type" value="Genomic_DNA"/>
</dbReference>
<reference evidence="4 5" key="1">
    <citation type="journal article" date="2010" name="Stand. Genomic Sci.">
        <title>Complete genome sequence of Olsenella uli type strain (VPI D76D-27C).</title>
        <authorList>
            <person name="Goker M."/>
            <person name="Held B."/>
            <person name="Lucas S."/>
            <person name="Nolan M."/>
            <person name="Yasawong M."/>
            <person name="Glavina Del Rio T."/>
            <person name="Tice H."/>
            <person name="Cheng J.F."/>
            <person name="Bruce D."/>
            <person name="Detter J.C."/>
            <person name="Tapia R."/>
            <person name="Han C."/>
            <person name="Goodwin L."/>
            <person name="Pitluck S."/>
            <person name="Liolios K."/>
            <person name="Ivanova N."/>
            <person name="Mavromatis K."/>
            <person name="Mikhailova N."/>
            <person name="Pati A."/>
            <person name="Chen A."/>
            <person name="Palaniappan K."/>
            <person name="Land M."/>
            <person name="Hauser L."/>
            <person name="Chang Y.J."/>
            <person name="Jeffries C.D."/>
            <person name="Rohde M."/>
            <person name="Sikorski J."/>
            <person name="Pukall R."/>
            <person name="Woyke T."/>
            <person name="Bristow J."/>
            <person name="Eisen J.A."/>
            <person name="Markowitz V."/>
            <person name="Hugenholtz P."/>
            <person name="Kyrpides N.C."/>
            <person name="Klenk H.P."/>
            <person name="Lapidus A."/>
        </authorList>
    </citation>
    <scope>NUCLEOTIDE SEQUENCE [LARGE SCALE GENOMIC DNA]</scope>
    <source>
        <strain evidence="5">ATCC 49627 / DSM 7084 / CIP 109912 / JCM 12494 / NCIMB 702895 / VPI D76D-27C</strain>
    </source>
</reference>
<dbReference type="OrthoDB" id="3193336at2"/>
<dbReference type="PATRIC" id="fig|633147.7.peg.1815"/>
<dbReference type="SUPFAM" id="SSF48452">
    <property type="entry name" value="TPR-like"/>
    <property type="match status" value="2"/>
</dbReference>
<dbReference type="Pfam" id="PF13374">
    <property type="entry name" value="TPR_10"/>
    <property type="match status" value="1"/>
</dbReference>
<keyword evidence="2 3" id="KW-0802">TPR repeat</keyword>
<dbReference type="Gene3D" id="1.25.40.10">
    <property type="entry name" value="Tetratricopeptide repeat domain"/>
    <property type="match status" value="2"/>
</dbReference>
<evidence type="ECO:0000256" key="1">
    <source>
        <dbReference type="ARBA" id="ARBA00022737"/>
    </source>
</evidence>
<dbReference type="HOGENOM" id="CLU_084439_0_0_11"/>
<keyword evidence="1" id="KW-0677">Repeat</keyword>
<gene>
    <name evidence="4" type="ordered locus">Olsu_0317</name>
</gene>
<dbReference type="Pfam" id="PF13424">
    <property type="entry name" value="TPR_12"/>
    <property type="match status" value="2"/>
</dbReference>
<evidence type="ECO:0000313" key="5">
    <source>
        <dbReference type="Proteomes" id="UP000000333"/>
    </source>
</evidence>
<dbReference type="PANTHER" id="PTHR45641:SF19">
    <property type="entry name" value="NEPHROCYSTIN-3"/>
    <property type="match status" value="1"/>
</dbReference>
<keyword evidence="5" id="KW-1185">Reference proteome</keyword>
<dbReference type="InterPro" id="IPR011990">
    <property type="entry name" value="TPR-like_helical_dom_sf"/>
</dbReference>
<dbReference type="PROSITE" id="PS50005">
    <property type="entry name" value="TPR"/>
    <property type="match status" value="1"/>
</dbReference>
<dbReference type="InterPro" id="IPR019734">
    <property type="entry name" value="TPR_rpt"/>
</dbReference>
<dbReference type="RefSeq" id="WP_013251193.1">
    <property type="nucleotide sequence ID" value="NC_014363.1"/>
</dbReference>